<gene>
    <name evidence="1" type="ORF">V1525DRAFT_456697</name>
</gene>
<evidence type="ECO:0000313" key="1">
    <source>
        <dbReference type="EMBL" id="KAK9237506.1"/>
    </source>
</evidence>
<reference evidence="2" key="1">
    <citation type="journal article" date="2024" name="Front. Bioeng. Biotechnol.">
        <title>Genome-scale model development and genomic sequencing of the oleaginous clade Lipomyces.</title>
        <authorList>
            <person name="Czajka J.J."/>
            <person name="Han Y."/>
            <person name="Kim J."/>
            <person name="Mondo S.J."/>
            <person name="Hofstad B.A."/>
            <person name="Robles A."/>
            <person name="Haridas S."/>
            <person name="Riley R."/>
            <person name="LaButti K."/>
            <person name="Pangilinan J."/>
            <person name="Andreopoulos W."/>
            <person name="Lipzen A."/>
            <person name="Yan J."/>
            <person name="Wang M."/>
            <person name="Ng V."/>
            <person name="Grigoriev I.V."/>
            <person name="Spatafora J.W."/>
            <person name="Magnuson J.K."/>
            <person name="Baker S.E."/>
            <person name="Pomraning K.R."/>
        </authorList>
    </citation>
    <scope>NUCLEOTIDE SEQUENCE [LARGE SCALE GENOMIC DNA]</scope>
    <source>
        <strain evidence="2">CBS 7786</strain>
    </source>
</reference>
<comment type="caution">
    <text evidence="1">The sequence shown here is derived from an EMBL/GenBank/DDBJ whole genome shotgun (WGS) entry which is preliminary data.</text>
</comment>
<accession>A0ACC3T0W7</accession>
<evidence type="ECO:0000313" key="2">
    <source>
        <dbReference type="Proteomes" id="UP001433508"/>
    </source>
</evidence>
<sequence>MSAKSSVSNGQRSRTERGNRQNRSQAMHKGRRQNQGLKKSNGGSVTKSVQLLIQPQPTWHAGDILNTLPDYEDKELSGEDKAALLKNAMSLLESETEKYTATSEISSSQKQFFSEIMNAGTLSDRISALTLLIQESPLHATRSLTSLLTLAKKKNRTLSLQAVEALKDLFTNGNVLPDRKLVWFTHQNSKSLSLLAAVAFQTDDNIDGKTATLTRQWMMIFAFEDWLKQFYFTFVQILETLSHDSVVHVRSSILSDIMDLMRDKPEQEVNLLRLGVNKLGDADRRTASKASHLILGLEQAHPAMKRVIVNAVAELVFRPNSDYHARYYSMITLNQTIVTNRDKELANTLIGIYFTLFERLMAESKNLKDEAMAEKKVKKKGRWKSNKKAQQASPKAVQLSGQKSKSSPEALEEANMRLVSAILTGLNRAFPYASLEEDVFKSHLSVIYHVARSGNFNTCVQALMLLHQISSANQVLSDRFYRTLYESLLDPRVIKSSKQALYLNLVFKALKNDVNPERVKAFAKRMMQVATETENVGFCAGVIYLLSEVEKAAPYIRTLVTDPPDTGDSDHEEFKDVPDEGDGTIRESKPSANHISAPQYDGKTHDPMHANASATCLWELLPLTRHYHPTITHFATRYLAHKDIESRPDLALHTLTHFLDRFVYKSPKAKLGKTNGAGSIMQPMTGSNAYASKDVLLLSTKAARQSVPSANSVDWKQVLLEKSKEKSAPDEQFFARYFVNKGLAPKGVKKEEKDITDESTDVEIEDDVDQGSEELDEDEVWKAMVSSRKELEGADESDDSMDDIAVSYDSDDSGSEGDIGTDIDESEVVDGDDKSDETAEFDDSDDEIDGDKGLDDDETELAEIFAAENAKNEDLSSQQLRKSKSKRKIDSGNDYTSDSKTKGKRRRQLKELPIFASADDYKDLLSGSDSD</sequence>
<dbReference type="Proteomes" id="UP001433508">
    <property type="component" value="Unassembled WGS sequence"/>
</dbReference>
<name>A0ACC3T0W7_LIPKO</name>
<dbReference type="EMBL" id="MU971368">
    <property type="protein sequence ID" value="KAK9237506.1"/>
    <property type="molecule type" value="Genomic_DNA"/>
</dbReference>
<keyword evidence="2" id="KW-1185">Reference proteome</keyword>
<protein>
    <submittedName>
        <fullName evidence="1">CBF/Mak21 family-domain-containing protein</fullName>
    </submittedName>
</protein>
<proteinExistence type="predicted"/>
<organism evidence="1 2">
    <name type="scientific">Lipomyces kononenkoae</name>
    <name type="common">Yeast</name>
    <dbReference type="NCBI Taxonomy" id="34357"/>
    <lineage>
        <taxon>Eukaryota</taxon>
        <taxon>Fungi</taxon>
        <taxon>Dikarya</taxon>
        <taxon>Ascomycota</taxon>
        <taxon>Saccharomycotina</taxon>
        <taxon>Lipomycetes</taxon>
        <taxon>Lipomycetales</taxon>
        <taxon>Lipomycetaceae</taxon>
        <taxon>Lipomyces</taxon>
    </lineage>
</organism>